<sequence>MRRSQSCLYNYKATIFERSRAKINAQKRNVLSFYVI</sequence>
<organism evidence="1">
    <name type="scientific">Myoviridae sp. ct0f722</name>
    <dbReference type="NCBI Taxonomy" id="2827599"/>
    <lineage>
        <taxon>Viruses</taxon>
        <taxon>Duplodnaviria</taxon>
        <taxon>Heunggongvirae</taxon>
        <taxon>Uroviricota</taxon>
        <taxon>Caudoviricetes</taxon>
    </lineage>
</organism>
<reference evidence="1" key="1">
    <citation type="journal article" date="2021" name="Proc. Natl. Acad. Sci. U.S.A.">
        <title>A Catalog of Tens of Thousands of Viruses from Human Metagenomes Reveals Hidden Associations with Chronic Diseases.</title>
        <authorList>
            <person name="Tisza M.J."/>
            <person name="Buck C.B."/>
        </authorList>
    </citation>
    <scope>NUCLEOTIDE SEQUENCE</scope>
    <source>
        <strain evidence="1">Ct0f722</strain>
    </source>
</reference>
<name>A0A8S5LPM7_9CAUD</name>
<dbReference type="EMBL" id="BK015890">
    <property type="protein sequence ID" value="DAD71997.1"/>
    <property type="molecule type" value="Genomic_DNA"/>
</dbReference>
<evidence type="ECO:0000313" key="1">
    <source>
        <dbReference type="EMBL" id="DAD71997.1"/>
    </source>
</evidence>
<accession>A0A8S5LPM7</accession>
<proteinExistence type="predicted"/>
<protein>
    <submittedName>
        <fullName evidence="1">Uncharacterized protein</fullName>
    </submittedName>
</protein>